<protein>
    <submittedName>
        <fullName evidence="4">Ankyrin repeat domain-containing protein</fullName>
    </submittedName>
</protein>
<dbReference type="EMBL" id="SRMP02000027">
    <property type="protein sequence ID" value="MFN0292575.1"/>
    <property type="molecule type" value="Genomic_DNA"/>
</dbReference>
<name>A0ABW9JJG6_9SPHI</name>
<gene>
    <name evidence="4" type="ORF">E5L68_014315</name>
</gene>
<comment type="caution">
    <text evidence="4">The sequence shown here is derived from an EMBL/GenBank/DDBJ whole genome shotgun (WGS) entry which is preliminary data.</text>
</comment>
<accession>A0ABW9JJG6</accession>
<feature type="repeat" description="ANK" evidence="3">
    <location>
        <begin position="304"/>
        <end position="336"/>
    </location>
</feature>
<dbReference type="RefSeq" id="WP_138731153.1">
    <property type="nucleotide sequence ID" value="NZ_SRMP02000027.1"/>
</dbReference>
<dbReference type="PROSITE" id="PS50088">
    <property type="entry name" value="ANK_REPEAT"/>
    <property type="match status" value="1"/>
</dbReference>
<keyword evidence="5" id="KW-1185">Reference proteome</keyword>
<dbReference type="PANTHER" id="PTHR24198:SF165">
    <property type="entry name" value="ANKYRIN REPEAT-CONTAINING PROTEIN-RELATED"/>
    <property type="match status" value="1"/>
</dbReference>
<dbReference type="Gene3D" id="1.25.40.20">
    <property type="entry name" value="Ankyrin repeat-containing domain"/>
    <property type="match status" value="3"/>
</dbReference>
<keyword evidence="2 3" id="KW-0040">ANK repeat</keyword>
<evidence type="ECO:0000256" key="3">
    <source>
        <dbReference type="PROSITE-ProRule" id="PRU00023"/>
    </source>
</evidence>
<dbReference type="InterPro" id="IPR002110">
    <property type="entry name" value="Ankyrin_rpt"/>
</dbReference>
<dbReference type="Pfam" id="PF12796">
    <property type="entry name" value="Ank_2"/>
    <property type="match status" value="1"/>
</dbReference>
<evidence type="ECO:0000313" key="5">
    <source>
        <dbReference type="Proteomes" id="UP001517367"/>
    </source>
</evidence>
<keyword evidence="1" id="KW-0677">Repeat</keyword>
<organism evidence="4 5">
    <name type="scientific">Pedobacter helvus</name>
    <dbReference type="NCBI Taxonomy" id="2563444"/>
    <lineage>
        <taxon>Bacteria</taxon>
        <taxon>Pseudomonadati</taxon>
        <taxon>Bacteroidota</taxon>
        <taxon>Sphingobacteriia</taxon>
        <taxon>Sphingobacteriales</taxon>
        <taxon>Sphingobacteriaceae</taxon>
        <taxon>Pedobacter</taxon>
    </lineage>
</organism>
<dbReference type="InterPro" id="IPR036770">
    <property type="entry name" value="Ankyrin_rpt-contain_sf"/>
</dbReference>
<evidence type="ECO:0000313" key="4">
    <source>
        <dbReference type="EMBL" id="MFN0292575.1"/>
    </source>
</evidence>
<dbReference type="SMART" id="SM00248">
    <property type="entry name" value="ANK"/>
    <property type="match status" value="8"/>
</dbReference>
<evidence type="ECO:0000256" key="1">
    <source>
        <dbReference type="ARBA" id="ARBA00022737"/>
    </source>
</evidence>
<dbReference type="Proteomes" id="UP001517367">
    <property type="component" value="Unassembled WGS sequence"/>
</dbReference>
<proteinExistence type="predicted"/>
<dbReference type="PANTHER" id="PTHR24198">
    <property type="entry name" value="ANKYRIN REPEAT AND PROTEIN KINASE DOMAIN-CONTAINING PROTEIN"/>
    <property type="match status" value="1"/>
</dbReference>
<dbReference type="SUPFAM" id="SSF48403">
    <property type="entry name" value="Ankyrin repeat"/>
    <property type="match status" value="2"/>
</dbReference>
<reference evidence="4 5" key="1">
    <citation type="submission" date="2024-12" db="EMBL/GenBank/DDBJ databases">
        <authorList>
            <person name="Hu S."/>
        </authorList>
    </citation>
    <scope>NUCLEOTIDE SEQUENCE [LARGE SCALE GENOMIC DNA]</scope>
    <source>
        <strain evidence="4 5">P-25</strain>
    </source>
</reference>
<evidence type="ECO:0000256" key="2">
    <source>
        <dbReference type="ARBA" id="ARBA00023043"/>
    </source>
</evidence>
<sequence>MNLYEIERAYLQGNELAEINELYKPLIAEATEEQQIEIWQQVCTFANAAMISYLIEQGWRAATIEDRAGNTPLHFLAEPKHSYNYFITEQNMYECTKLLLAAKVSALRKNSYQETALMLGAKQGYVGMLQAYGEAGSKIDFTDKDGNNLLHIIAQHSSYASSTLETAKERLTSYQSHSDFVPNQERMAQEQAALQWQFNVAKERFDQFVSFAFMAIEMGIDPLQKNSQKETAVDVAIYYKSKIIGAILNGLDSPDEEVVKLHFKAGGMNIYQACIAKDLEALKALIQIGVDLNAAYDKNEDRFDEMTPLAIAMVQHSAEATDLLLKNGADATLLDSKGWHPFRYLYIPISNINTNFEQFKDKTFPRILKAYLDAGFSINSLVDDQENTLLTLSARYADDLMMYNNDSVAKTLITEAIYANANINHSNRDGVSALMYLCLAGADRGERNLITLLEQGASTELIDKNGKTALMYAANNTNHTVAKTYCELLAEFGDVMFNAKDNEEKTALDYAVEKNNEALVAWLVERM</sequence>